<feature type="transmembrane region" description="Helical" evidence="1">
    <location>
        <begin position="84"/>
        <end position="103"/>
    </location>
</feature>
<dbReference type="InterPro" id="IPR019690">
    <property type="entry name" value="DUF2569"/>
</dbReference>
<dbReference type="RefSeq" id="WP_207293563.1">
    <property type="nucleotide sequence ID" value="NZ_CP071383.1"/>
</dbReference>
<feature type="transmembrane region" description="Helical" evidence="1">
    <location>
        <begin position="51"/>
        <end position="72"/>
    </location>
</feature>
<keyword evidence="1" id="KW-0472">Membrane</keyword>
<organism evidence="2 3">
    <name type="scientific">Leclercia pneumoniae</name>
    <dbReference type="NCBI Taxonomy" id="2815358"/>
    <lineage>
        <taxon>Bacteria</taxon>
        <taxon>Pseudomonadati</taxon>
        <taxon>Pseudomonadota</taxon>
        <taxon>Gammaproteobacteria</taxon>
        <taxon>Enterobacterales</taxon>
        <taxon>Enterobacteriaceae</taxon>
        <taxon>Leclercia</taxon>
    </lineage>
</organism>
<proteinExistence type="predicted"/>
<dbReference type="Pfam" id="PF10754">
    <property type="entry name" value="DUF2569"/>
    <property type="match status" value="1"/>
</dbReference>
<keyword evidence="3" id="KW-1185">Reference proteome</keyword>
<keyword evidence="1" id="KW-1133">Transmembrane helix</keyword>
<feature type="transmembrane region" description="Helical" evidence="1">
    <location>
        <begin position="115"/>
        <end position="133"/>
    </location>
</feature>
<keyword evidence="1" id="KW-0812">Transmembrane</keyword>
<accession>A0ABX8JSI4</accession>
<dbReference type="PROSITE" id="PS51257">
    <property type="entry name" value="PROKAR_LIPOPROTEIN"/>
    <property type="match status" value="1"/>
</dbReference>
<name>A0ABX8JSI4_9ENTR</name>
<evidence type="ECO:0000313" key="3">
    <source>
        <dbReference type="Proteomes" id="UP000683497"/>
    </source>
</evidence>
<sequence length="143" mass="15947">MSNSTKIDGFLLFPAAGLILSCIAGAFNAWVVVLLLWLFFTGEDHDVGLAVAALTLPSIVYMTLLGNACWQFFRKSKRTRKAMIAYYVGNFVINAGSVIYSGIAFDMSQQFADLLWLLVSSFSLIVLVPWFIYSKRVPVVFCR</sequence>
<evidence type="ECO:0000256" key="1">
    <source>
        <dbReference type="SAM" id="Phobius"/>
    </source>
</evidence>
<dbReference type="Proteomes" id="UP000683497">
    <property type="component" value="Chromosome"/>
</dbReference>
<reference evidence="2 3" key="1">
    <citation type="submission" date="2021-06" db="EMBL/GenBank/DDBJ databases">
        <title>Leclercia pneumoniae sp. nov.</title>
        <authorList>
            <person name="Hoenemann M."/>
            <person name="Viehweger A."/>
            <person name="Dietze N."/>
        </authorList>
    </citation>
    <scope>NUCLEOTIDE SEQUENCE [LARGE SCALE GENOMIC DNA]</scope>
    <source>
        <strain evidence="3">49125</strain>
    </source>
</reference>
<feature type="transmembrane region" description="Helical" evidence="1">
    <location>
        <begin position="12"/>
        <end position="39"/>
    </location>
</feature>
<gene>
    <name evidence="2" type="ORF">KQ929_11840</name>
</gene>
<protein>
    <submittedName>
        <fullName evidence="2">DUF2569 family protein</fullName>
    </submittedName>
</protein>
<evidence type="ECO:0000313" key="2">
    <source>
        <dbReference type="EMBL" id="QWW77973.1"/>
    </source>
</evidence>
<dbReference type="EMBL" id="CP076838">
    <property type="protein sequence ID" value="QWW77973.1"/>
    <property type="molecule type" value="Genomic_DNA"/>
</dbReference>